<dbReference type="PANTHER" id="PTHR30143">
    <property type="entry name" value="ACID HYDRATASE"/>
    <property type="match status" value="1"/>
</dbReference>
<dbReference type="Gene3D" id="3.90.850.10">
    <property type="entry name" value="Fumarylacetoacetase-like, C-terminal domain"/>
    <property type="match status" value="1"/>
</dbReference>
<evidence type="ECO:0000256" key="1">
    <source>
        <dbReference type="ARBA" id="ARBA00023239"/>
    </source>
</evidence>
<accession>A0A7G8PMG9</accession>
<evidence type="ECO:0000313" key="4">
    <source>
        <dbReference type="Proteomes" id="UP000515498"/>
    </source>
</evidence>
<dbReference type="EMBL" id="CP059894">
    <property type="protein sequence ID" value="QNJ95535.1"/>
    <property type="molecule type" value="Genomic_DNA"/>
</dbReference>
<evidence type="ECO:0000313" key="3">
    <source>
        <dbReference type="EMBL" id="QNJ95535.1"/>
    </source>
</evidence>
<dbReference type="GO" id="GO:0005737">
    <property type="term" value="C:cytoplasm"/>
    <property type="evidence" value="ECO:0007669"/>
    <property type="project" value="TreeGrafter"/>
</dbReference>
<dbReference type="Pfam" id="PF01557">
    <property type="entry name" value="FAA_hydrolase"/>
    <property type="match status" value="1"/>
</dbReference>
<reference evidence="3 4" key="1">
    <citation type="submission" date="2020-07" db="EMBL/GenBank/DDBJ databases">
        <title>Draft genome sequence of four isobutane-metabolizing strains capable of cometabolically degrading diverse ether contaminants.</title>
        <authorList>
            <person name="Chen W."/>
            <person name="Faulkner N."/>
            <person name="Smith C."/>
            <person name="Hyman M."/>
        </authorList>
    </citation>
    <scope>NUCLEOTIDE SEQUENCE [LARGE SCALE GENOMIC DNA]</scope>
    <source>
        <strain evidence="3 4">2A</strain>
    </source>
</reference>
<feature type="domain" description="Fumarylacetoacetase-like C-terminal" evidence="2">
    <location>
        <begin position="124"/>
        <end position="214"/>
    </location>
</feature>
<dbReference type="AlphaFoldDB" id="A0A7G8PMG9"/>
<sequence length="218" mass="22879">MTWLPGPGMSKSAWVAGYSVNVPSTVQPKTTLAELSLGRLTGDGQIFEGVPVKVDGRSSRCIAMRVGLILARDLPGDSCTPDDVWWATAALAPAVEVIDAPLEDGAVAGSGSITDDTSSAGWLLGEKRVSPRDLHTGSIDTTLTRNGEVVATGRTDALLERSLTVIARVSRRVQHGSVQLRAGDVVLVGGELPASRVRAGDHFVADFSVWGSMRVSFG</sequence>
<dbReference type="InterPro" id="IPR050772">
    <property type="entry name" value="Hydratase-Decarb/MhpD_sf"/>
</dbReference>
<protein>
    <submittedName>
        <fullName evidence="3">2-keto-4-pentenoate hydratase</fullName>
    </submittedName>
</protein>
<organism evidence="3 4">
    <name type="scientific">Mycolicibacterium fluoranthenivorans</name>
    <dbReference type="NCBI Taxonomy" id="258505"/>
    <lineage>
        <taxon>Bacteria</taxon>
        <taxon>Bacillati</taxon>
        <taxon>Actinomycetota</taxon>
        <taxon>Actinomycetes</taxon>
        <taxon>Mycobacteriales</taxon>
        <taxon>Mycobacteriaceae</taxon>
        <taxon>Mycolicibacterium</taxon>
    </lineage>
</organism>
<dbReference type="SUPFAM" id="SSF56529">
    <property type="entry name" value="FAH"/>
    <property type="match status" value="1"/>
</dbReference>
<keyword evidence="1" id="KW-0456">Lyase</keyword>
<evidence type="ECO:0000259" key="2">
    <source>
        <dbReference type="Pfam" id="PF01557"/>
    </source>
</evidence>
<dbReference type="RefSeq" id="WP_187098948.1">
    <property type="nucleotide sequence ID" value="NZ_CP059894.1"/>
</dbReference>
<dbReference type="InterPro" id="IPR011234">
    <property type="entry name" value="Fumarylacetoacetase-like_C"/>
</dbReference>
<dbReference type="Proteomes" id="UP000515498">
    <property type="component" value="Chromosome"/>
</dbReference>
<dbReference type="GO" id="GO:0008684">
    <property type="term" value="F:2-oxopent-4-enoate hydratase activity"/>
    <property type="evidence" value="ECO:0007669"/>
    <property type="project" value="TreeGrafter"/>
</dbReference>
<gene>
    <name evidence="3" type="ORF">HZU40_15735</name>
</gene>
<dbReference type="InterPro" id="IPR036663">
    <property type="entry name" value="Fumarylacetoacetase_C_sf"/>
</dbReference>
<name>A0A7G8PMG9_9MYCO</name>
<proteinExistence type="predicted"/>
<dbReference type="PANTHER" id="PTHR30143:SF0">
    <property type="entry name" value="2-KETO-4-PENTENOATE HYDRATASE"/>
    <property type="match status" value="1"/>
</dbReference>
<dbReference type="KEGG" id="mflu:HZU40_15735"/>